<feature type="transmembrane region" description="Helical" evidence="1">
    <location>
        <begin position="41"/>
        <end position="59"/>
    </location>
</feature>
<evidence type="ECO:0000313" key="3">
    <source>
        <dbReference type="Proteomes" id="UP000077098"/>
    </source>
</evidence>
<evidence type="ECO:0008006" key="4">
    <source>
        <dbReference type="Google" id="ProtNLM"/>
    </source>
</evidence>
<keyword evidence="1" id="KW-1133">Transmembrane helix</keyword>
<keyword evidence="1" id="KW-0472">Membrane</keyword>
<evidence type="ECO:0000256" key="1">
    <source>
        <dbReference type="SAM" id="Phobius"/>
    </source>
</evidence>
<dbReference type="RefSeq" id="WP_063951063.1">
    <property type="nucleotide sequence ID" value="NZ_LXPS01000038.1"/>
</dbReference>
<dbReference type="InterPro" id="IPR008407">
    <property type="entry name" value="Brnchd-chn_aa_trnsp_AzlD"/>
</dbReference>
<dbReference type="EMBL" id="LXPS01000038">
    <property type="protein sequence ID" value="OAE38432.1"/>
    <property type="molecule type" value="Genomic_DNA"/>
</dbReference>
<evidence type="ECO:0000313" key="2">
    <source>
        <dbReference type="EMBL" id="OAE38432.1"/>
    </source>
</evidence>
<accession>A0A176WZP7</accession>
<feature type="transmembrane region" description="Helical" evidence="1">
    <location>
        <begin position="71"/>
        <end position="95"/>
    </location>
</feature>
<reference evidence="2 3" key="1">
    <citation type="submission" date="2016-05" db="EMBL/GenBank/DDBJ databases">
        <authorList>
            <person name="Lavstsen T."/>
            <person name="Jespersen J.S."/>
        </authorList>
    </citation>
    <scope>NUCLEOTIDE SEQUENCE [LARGE SCALE GENOMIC DNA]</scope>
    <source>
        <strain evidence="2 3">KCJ1736</strain>
    </source>
</reference>
<organism evidence="2 3">
    <name type="scientific">Agrobacterium tumefaciens</name>
    <dbReference type="NCBI Taxonomy" id="358"/>
    <lineage>
        <taxon>Bacteria</taxon>
        <taxon>Pseudomonadati</taxon>
        <taxon>Pseudomonadota</taxon>
        <taxon>Alphaproteobacteria</taxon>
        <taxon>Hyphomicrobiales</taxon>
        <taxon>Rhizobiaceae</taxon>
        <taxon>Rhizobium/Agrobacterium group</taxon>
        <taxon>Agrobacterium</taxon>
        <taxon>Agrobacterium tumefaciens complex</taxon>
    </lineage>
</organism>
<dbReference type="Proteomes" id="UP000077098">
    <property type="component" value="Unassembled WGS sequence"/>
</dbReference>
<proteinExistence type="predicted"/>
<keyword evidence="1" id="KW-0812">Transmembrane</keyword>
<feature type="transmembrane region" description="Helical" evidence="1">
    <location>
        <begin position="6"/>
        <end position="29"/>
    </location>
</feature>
<protein>
    <recommendedName>
        <fullName evidence="4">AzlD family protein</fullName>
    </recommendedName>
</protein>
<gene>
    <name evidence="2" type="ORF">A7J57_18360</name>
</gene>
<name>A0A176WZP7_AGRTU</name>
<comment type="caution">
    <text evidence="2">The sequence shown here is derived from an EMBL/GenBank/DDBJ whole genome shotgun (WGS) entry which is preliminary data.</text>
</comment>
<dbReference type="AlphaFoldDB" id="A0A176WZP7"/>
<sequence length="100" mass="10157">MTLDPNTFFTILAMTAATVATRLGGLLLVNHFNLTPRLKKALGVVPPAVLMAVVTPTAFASGPAETMACAITAVAALRLSLLPAAGLGILSVALFRGIGL</sequence>
<dbReference type="Pfam" id="PF05437">
    <property type="entry name" value="AzlD"/>
    <property type="match status" value="1"/>
</dbReference>